<organism evidence="1 2">
    <name type="scientific">Viridibacterium curvum</name>
    <dbReference type="NCBI Taxonomy" id="1101404"/>
    <lineage>
        <taxon>Bacteria</taxon>
        <taxon>Pseudomonadati</taxon>
        <taxon>Pseudomonadota</taxon>
        <taxon>Betaproteobacteria</taxon>
        <taxon>Rhodocyclales</taxon>
        <taxon>Rhodocyclaceae</taxon>
        <taxon>Viridibacterium</taxon>
    </lineage>
</organism>
<dbReference type="Gene3D" id="1.10.3210.10">
    <property type="entry name" value="Hypothetical protein af1432"/>
    <property type="match status" value="1"/>
</dbReference>
<dbReference type="CDD" id="cd00077">
    <property type="entry name" value="HDc"/>
    <property type="match status" value="1"/>
</dbReference>
<sequence>MEMRQPVEANQLELGKPLPWDVYDTQNNLLLRKGYVITRESQLQVLAARGIFVDSPFLRGSNTARRIEPSSYDAFRVWDYILDELDALLRNVRVEPDFQRQLLGLARLVQQLAERSPDGALAAMILTDQRRYPIIHSLHTAVLCELVARRLEWQAERRTSLACAAMTMNLAMVELQQLLCSQRRAPSPEQRREIQRHPSLGEEMLRGAGITDETWLAAVRDHHERVGGGGYPFGITAPGEEARLIQTADIFSAKVSPRAARAPVTSAEAARSLFIDSGNEPNVFAAALVKEIGIFPPGTCVALANGETGIVHSRGKLANAPMVISLASSTGLSYGQPLRRDTSNKEFEIRAVVPRDKMRFRIRPEQLWR</sequence>
<evidence type="ECO:0000313" key="1">
    <source>
        <dbReference type="EMBL" id="GAA5161483.1"/>
    </source>
</evidence>
<evidence type="ECO:0008006" key="3">
    <source>
        <dbReference type="Google" id="ProtNLM"/>
    </source>
</evidence>
<dbReference type="SUPFAM" id="SSF109604">
    <property type="entry name" value="HD-domain/PDEase-like"/>
    <property type="match status" value="1"/>
</dbReference>
<gene>
    <name evidence="1" type="ORF">GCM10025770_10790</name>
</gene>
<dbReference type="InterPro" id="IPR003607">
    <property type="entry name" value="HD/PDEase_dom"/>
</dbReference>
<proteinExistence type="predicted"/>
<dbReference type="PANTHER" id="PTHR43155:SF2">
    <property type="entry name" value="CYCLIC DI-GMP PHOSPHODIESTERASE PA4108"/>
    <property type="match status" value="1"/>
</dbReference>
<evidence type="ECO:0000313" key="2">
    <source>
        <dbReference type="Proteomes" id="UP001500547"/>
    </source>
</evidence>
<dbReference type="Proteomes" id="UP001500547">
    <property type="component" value="Unassembled WGS sequence"/>
</dbReference>
<name>A0ABP9QGF4_9RHOO</name>
<comment type="caution">
    <text evidence="1">The sequence shown here is derived from an EMBL/GenBank/DDBJ whole genome shotgun (WGS) entry which is preliminary data.</text>
</comment>
<dbReference type="Pfam" id="PF13487">
    <property type="entry name" value="HD_5"/>
    <property type="match status" value="1"/>
</dbReference>
<dbReference type="PANTHER" id="PTHR43155">
    <property type="entry name" value="CYCLIC DI-GMP PHOSPHODIESTERASE PA4108-RELATED"/>
    <property type="match status" value="1"/>
</dbReference>
<reference evidence="2" key="1">
    <citation type="journal article" date="2019" name="Int. J. Syst. Evol. Microbiol.">
        <title>The Global Catalogue of Microorganisms (GCM) 10K type strain sequencing project: providing services to taxonomists for standard genome sequencing and annotation.</title>
        <authorList>
            <consortium name="The Broad Institute Genomics Platform"/>
            <consortium name="The Broad Institute Genome Sequencing Center for Infectious Disease"/>
            <person name="Wu L."/>
            <person name="Ma J."/>
        </authorList>
    </citation>
    <scope>NUCLEOTIDE SEQUENCE [LARGE SCALE GENOMIC DNA]</scope>
    <source>
        <strain evidence="2">JCM 18715</strain>
    </source>
</reference>
<dbReference type="EMBL" id="BAABLD010000005">
    <property type="protein sequence ID" value="GAA5161483.1"/>
    <property type="molecule type" value="Genomic_DNA"/>
</dbReference>
<protein>
    <recommendedName>
        <fullName evidence="3">Phosphohydrolase</fullName>
    </recommendedName>
</protein>
<keyword evidence="2" id="KW-1185">Reference proteome</keyword>
<accession>A0ABP9QGF4</accession>